<evidence type="ECO:0000313" key="3">
    <source>
        <dbReference type="EMBL" id="KAJ1142350.1"/>
    </source>
</evidence>
<accession>A0AAV7QQL2</accession>
<keyword evidence="1" id="KW-1133">Transmembrane helix</keyword>
<protein>
    <submittedName>
        <fullName evidence="3">Uncharacterized protein</fullName>
    </submittedName>
</protein>
<keyword evidence="1" id="KW-0472">Membrane</keyword>
<feature type="transmembrane region" description="Helical" evidence="1">
    <location>
        <begin position="143"/>
        <end position="167"/>
    </location>
</feature>
<dbReference type="AlphaFoldDB" id="A0AAV7QQL2"/>
<dbReference type="Proteomes" id="UP001066276">
    <property type="component" value="Chromosome 6"/>
</dbReference>
<feature type="chain" id="PRO_5043518575" evidence="2">
    <location>
        <begin position="25"/>
        <end position="216"/>
    </location>
</feature>
<sequence>MEGQRTAAFLLLVLAMGSFQAAEAVNELKLDQALLNVQNHLSDNISLYYVSDYCYQCLYQSLVSLEPRSASGTANASVVVSTRFTLTLQVFAGTNTTTPLCRWSELFGEHGQYTVSVRSVPSEHNDSAISCSLSVDKDPVNGYIPLLVAAVVFLCATALYFLGIYTCKLRCTKNCLKAVTFKKHTSRIDAGPAADGSIADDKPKSRRLLSLDTFRG</sequence>
<evidence type="ECO:0000313" key="4">
    <source>
        <dbReference type="Proteomes" id="UP001066276"/>
    </source>
</evidence>
<name>A0AAV7QQL2_PLEWA</name>
<proteinExistence type="predicted"/>
<keyword evidence="2" id="KW-0732">Signal</keyword>
<dbReference type="EMBL" id="JANPWB010000010">
    <property type="protein sequence ID" value="KAJ1142350.1"/>
    <property type="molecule type" value="Genomic_DNA"/>
</dbReference>
<reference evidence="3" key="1">
    <citation type="journal article" date="2022" name="bioRxiv">
        <title>Sequencing and chromosome-scale assembly of the giantPleurodeles waltlgenome.</title>
        <authorList>
            <person name="Brown T."/>
            <person name="Elewa A."/>
            <person name="Iarovenko S."/>
            <person name="Subramanian E."/>
            <person name="Araus A.J."/>
            <person name="Petzold A."/>
            <person name="Susuki M."/>
            <person name="Suzuki K.-i.T."/>
            <person name="Hayashi T."/>
            <person name="Toyoda A."/>
            <person name="Oliveira C."/>
            <person name="Osipova E."/>
            <person name="Leigh N.D."/>
            <person name="Simon A."/>
            <person name="Yun M.H."/>
        </authorList>
    </citation>
    <scope>NUCLEOTIDE SEQUENCE</scope>
    <source>
        <strain evidence="3">20211129_DDA</strain>
        <tissue evidence="3">Liver</tissue>
    </source>
</reference>
<evidence type="ECO:0000256" key="1">
    <source>
        <dbReference type="SAM" id="Phobius"/>
    </source>
</evidence>
<comment type="caution">
    <text evidence="3">The sequence shown here is derived from an EMBL/GenBank/DDBJ whole genome shotgun (WGS) entry which is preliminary data.</text>
</comment>
<evidence type="ECO:0000256" key="2">
    <source>
        <dbReference type="SAM" id="SignalP"/>
    </source>
</evidence>
<keyword evidence="4" id="KW-1185">Reference proteome</keyword>
<feature type="signal peptide" evidence="2">
    <location>
        <begin position="1"/>
        <end position="24"/>
    </location>
</feature>
<gene>
    <name evidence="3" type="ORF">NDU88_008676</name>
</gene>
<organism evidence="3 4">
    <name type="scientific">Pleurodeles waltl</name>
    <name type="common">Iberian ribbed newt</name>
    <dbReference type="NCBI Taxonomy" id="8319"/>
    <lineage>
        <taxon>Eukaryota</taxon>
        <taxon>Metazoa</taxon>
        <taxon>Chordata</taxon>
        <taxon>Craniata</taxon>
        <taxon>Vertebrata</taxon>
        <taxon>Euteleostomi</taxon>
        <taxon>Amphibia</taxon>
        <taxon>Batrachia</taxon>
        <taxon>Caudata</taxon>
        <taxon>Salamandroidea</taxon>
        <taxon>Salamandridae</taxon>
        <taxon>Pleurodelinae</taxon>
        <taxon>Pleurodeles</taxon>
    </lineage>
</organism>
<keyword evidence="1" id="KW-0812">Transmembrane</keyword>